<comment type="caution">
    <text evidence="1">The sequence shown here is derived from an EMBL/GenBank/DDBJ whole genome shotgun (WGS) entry which is preliminary data.</text>
</comment>
<evidence type="ECO:0000313" key="1">
    <source>
        <dbReference type="EMBL" id="EIG29889.1"/>
    </source>
</evidence>
<organism evidence="1 2">
    <name type="scientific">Neisseria sicca VK64</name>
    <dbReference type="NCBI Taxonomy" id="1095748"/>
    <lineage>
        <taxon>Bacteria</taxon>
        <taxon>Pseudomonadati</taxon>
        <taxon>Pseudomonadota</taxon>
        <taxon>Betaproteobacteria</taxon>
        <taxon>Neisseriales</taxon>
        <taxon>Neisseriaceae</taxon>
        <taxon>Neisseria</taxon>
    </lineage>
</organism>
<dbReference type="AlphaFoldDB" id="I2NVM8"/>
<sequence length="43" mass="4897">MVNIPHTIVRNMRLYCYLPVLSKFISFVGAGSSERCVKRALLL</sequence>
<dbReference type="EMBL" id="AJMT01000039">
    <property type="protein sequence ID" value="EIG29889.1"/>
    <property type="molecule type" value="Genomic_DNA"/>
</dbReference>
<evidence type="ECO:0000313" key="2">
    <source>
        <dbReference type="Proteomes" id="UP000004473"/>
    </source>
</evidence>
<proteinExistence type="predicted"/>
<reference evidence="1 2" key="1">
    <citation type="submission" date="2012-04" db="EMBL/GenBank/DDBJ databases">
        <authorList>
            <person name="Harkins D.M."/>
            <person name="Madupu R."/>
            <person name="Durkin A.S."/>
            <person name="Torralba M."/>
            <person name="Methe B."/>
            <person name="Sutton G.G."/>
            <person name="Nelson K.E."/>
        </authorList>
    </citation>
    <scope>NUCLEOTIDE SEQUENCE [LARGE SCALE GENOMIC DNA]</scope>
    <source>
        <strain evidence="1 2">VK64</strain>
    </source>
</reference>
<accession>I2NVM8</accession>
<gene>
    <name evidence="1" type="ORF">HMPREF1051_2943</name>
</gene>
<dbReference type="Proteomes" id="UP000004473">
    <property type="component" value="Unassembled WGS sequence"/>
</dbReference>
<name>I2NVM8_NEISI</name>
<protein>
    <submittedName>
        <fullName evidence="1">Uncharacterized protein</fullName>
    </submittedName>
</protein>